<comment type="caution">
    <text evidence="1">The sequence shown here is derived from an EMBL/GenBank/DDBJ whole genome shotgun (WGS) entry which is preliminary data.</text>
</comment>
<reference evidence="2" key="1">
    <citation type="journal article" date="2022" name="Mol. Ecol. Resour.">
        <title>The genomes of chicory, endive, great burdock and yacon provide insights into Asteraceae palaeo-polyploidization history and plant inulin production.</title>
        <authorList>
            <person name="Fan W."/>
            <person name="Wang S."/>
            <person name="Wang H."/>
            <person name="Wang A."/>
            <person name="Jiang F."/>
            <person name="Liu H."/>
            <person name="Zhao H."/>
            <person name="Xu D."/>
            <person name="Zhang Y."/>
        </authorList>
    </citation>
    <scope>NUCLEOTIDE SEQUENCE [LARGE SCALE GENOMIC DNA]</scope>
    <source>
        <strain evidence="2">cv. Punajuju</strain>
    </source>
</reference>
<reference evidence="1 2" key="2">
    <citation type="journal article" date="2022" name="Mol. Ecol. Resour.">
        <title>The genomes of chicory, endive, great burdock and yacon provide insights into Asteraceae paleo-polyploidization history and plant inulin production.</title>
        <authorList>
            <person name="Fan W."/>
            <person name="Wang S."/>
            <person name="Wang H."/>
            <person name="Wang A."/>
            <person name="Jiang F."/>
            <person name="Liu H."/>
            <person name="Zhao H."/>
            <person name="Xu D."/>
            <person name="Zhang Y."/>
        </authorList>
    </citation>
    <scope>NUCLEOTIDE SEQUENCE [LARGE SCALE GENOMIC DNA]</scope>
    <source>
        <strain evidence="2">cv. Punajuju</strain>
        <tissue evidence="1">Leaves</tissue>
    </source>
</reference>
<keyword evidence="2" id="KW-1185">Reference proteome</keyword>
<gene>
    <name evidence="1" type="ORF">L2E82_09941</name>
</gene>
<accession>A0ACB9G9D8</accession>
<proteinExistence type="predicted"/>
<name>A0ACB9G9D8_CICIN</name>
<dbReference type="EMBL" id="CM042010">
    <property type="protein sequence ID" value="KAI3780067.1"/>
    <property type="molecule type" value="Genomic_DNA"/>
</dbReference>
<sequence>MERFTDIAPSMAENFKQYKRPSPNNHFALQAVNGPYMWSRQWSSVVQRISQGTPPLIPTLSVPHTELDVFSPGFIEVDNDSGLSNFIPILIADEEVCKEIKIMQMKYYSKDIVFRESKFSELLVDMAWLLKQPVVEEDMECVAMSSQLQRFTCVVYFLIEYESTTVLKRVLECVKMRFMKNEGDGTLFEGIVNHAVEVVHQRLEKKVNQYVLPFISTVNQDMVVADSRPIPKLGDKSETVALLNAEYIMSVTPGKEQSELSDLKKTLNVELDQLRSVRTFSIPFT</sequence>
<dbReference type="Proteomes" id="UP001055811">
    <property type="component" value="Linkage Group LG02"/>
</dbReference>
<organism evidence="1 2">
    <name type="scientific">Cichorium intybus</name>
    <name type="common">Chicory</name>
    <dbReference type="NCBI Taxonomy" id="13427"/>
    <lineage>
        <taxon>Eukaryota</taxon>
        <taxon>Viridiplantae</taxon>
        <taxon>Streptophyta</taxon>
        <taxon>Embryophyta</taxon>
        <taxon>Tracheophyta</taxon>
        <taxon>Spermatophyta</taxon>
        <taxon>Magnoliopsida</taxon>
        <taxon>eudicotyledons</taxon>
        <taxon>Gunneridae</taxon>
        <taxon>Pentapetalae</taxon>
        <taxon>asterids</taxon>
        <taxon>campanulids</taxon>
        <taxon>Asterales</taxon>
        <taxon>Asteraceae</taxon>
        <taxon>Cichorioideae</taxon>
        <taxon>Cichorieae</taxon>
        <taxon>Cichoriinae</taxon>
        <taxon>Cichorium</taxon>
    </lineage>
</organism>
<evidence type="ECO:0000313" key="2">
    <source>
        <dbReference type="Proteomes" id="UP001055811"/>
    </source>
</evidence>
<evidence type="ECO:0000313" key="1">
    <source>
        <dbReference type="EMBL" id="KAI3780067.1"/>
    </source>
</evidence>
<protein>
    <submittedName>
        <fullName evidence="1">Uncharacterized protein</fullName>
    </submittedName>
</protein>